<dbReference type="PROSITE" id="PS50011">
    <property type="entry name" value="PROTEIN_KINASE_DOM"/>
    <property type="match status" value="1"/>
</dbReference>
<dbReference type="GO" id="GO:0005524">
    <property type="term" value="F:ATP binding"/>
    <property type="evidence" value="ECO:0007669"/>
    <property type="project" value="UniProtKB-KW"/>
</dbReference>
<dbReference type="SMART" id="SM00220">
    <property type="entry name" value="S_TKc"/>
    <property type="match status" value="1"/>
</dbReference>
<feature type="compositionally biased region" description="Polar residues" evidence="7">
    <location>
        <begin position="330"/>
        <end position="342"/>
    </location>
</feature>
<dbReference type="InterPro" id="IPR011009">
    <property type="entry name" value="Kinase-like_dom_sf"/>
</dbReference>
<reference evidence="10 11" key="1">
    <citation type="submission" date="2020-08" db="EMBL/GenBank/DDBJ databases">
        <authorList>
            <person name="Newling K."/>
            <person name="Davey J."/>
            <person name="Forrester S."/>
        </authorList>
    </citation>
    <scope>NUCLEOTIDE SEQUENCE [LARGE SCALE GENOMIC DNA]</scope>
    <source>
        <strain evidence="11">Crithidia deanei Carvalho (ATCC PRA-265)</strain>
    </source>
</reference>
<evidence type="ECO:0000313" key="11">
    <source>
        <dbReference type="Proteomes" id="UP000515908"/>
    </source>
</evidence>
<dbReference type="InterPro" id="IPR011050">
    <property type="entry name" value="Pectin_lyase_fold/virulence"/>
</dbReference>
<evidence type="ECO:0000256" key="4">
    <source>
        <dbReference type="ARBA" id="ARBA00022777"/>
    </source>
</evidence>
<feature type="domain" description="B box-type" evidence="9">
    <location>
        <begin position="265"/>
        <end position="311"/>
    </location>
</feature>
<dbReference type="OrthoDB" id="427974at2759"/>
<evidence type="ECO:0000256" key="6">
    <source>
        <dbReference type="PROSITE-ProRule" id="PRU00024"/>
    </source>
</evidence>
<dbReference type="Pfam" id="PF00069">
    <property type="entry name" value="Pkinase"/>
    <property type="match status" value="1"/>
</dbReference>
<dbReference type="InterPro" id="IPR000719">
    <property type="entry name" value="Prot_kinase_dom"/>
</dbReference>
<feature type="domain" description="Protein kinase" evidence="8">
    <location>
        <begin position="1"/>
        <end position="244"/>
    </location>
</feature>
<keyword evidence="6" id="KW-0863">Zinc-finger</keyword>
<dbReference type="InterPro" id="IPR008271">
    <property type="entry name" value="Ser/Thr_kinase_AS"/>
</dbReference>
<name>A0A7G2CGB2_9TRYP</name>
<dbReference type="PROSITE" id="PS00108">
    <property type="entry name" value="PROTEIN_KINASE_ST"/>
    <property type="match status" value="1"/>
</dbReference>
<dbReference type="AlphaFoldDB" id="A0A7G2CGB2"/>
<evidence type="ECO:0000256" key="5">
    <source>
        <dbReference type="ARBA" id="ARBA00022840"/>
    </source>
</evidence>
<accession>A0A7G2CGB2</accession>
<dbReference type="Gene3D" id="1.10.510.10">
    <property type="entry name" value="Transferase(Phosphotransferase) domain 1"/>
    <property type="match status" value="1"/>
</dbReference>
<dbReference type="SUPFAM" id="SSF56112">
    <property type="entry name" value="Protein kinase-like (PK-like)"/>
    <property type="match status" value="1"/>
</dbReference>
<dbReference type="VEuPathDB" id="TriTrypDB:ADEAN_000555300"/>
<evidence type="ECO:0000256" key="2">
    <source>
        <dbReference type="ARBA" id="ARBA00022679"/>
    </source>
</evidence>
<evidence type="ECO:0000313" key="10">
    <source>
        <dbReference type="EMBL" id="CAD2218067.1"/>
    </source>
</evidence>
<keyword evidence="6" id="KW-0862">Zinc</keyword>
<dbReference type="PANTHER" id="PTHR43671:SF13">
    <property type="entry name" value="SERINE_THREONINE-PROTEIN KINASE NEK2"/>
    <property type="match status" value="1"/>
</dbReference>
<organism evidence="10 11">
    <name type="scientific">Angomonas deanei</name>
    <dbReference type="NCBI Taxonomy" id="59799"/>
    <lineage>
        <taxon>Eukaryota</taxon>
        <taxon>Discoba</taxon>
        <taxon>Euglenozoa</taxon>
        <taxon>Kinetoplastea</taxon>
        <taxon>Metakinetoplastina</taxon>
        <taxon>Trypanosomatida</taxon>
        <taxon>Trypanosomatidae</taxon>
        <taxon>Strigomonadinae</taxon>
        <taxon>Angomonas</taxon>
    </lineage>
</organism>
<dbReference type="InterPro" id="IPR050660">
    <property type="entry name" value="NEK_Ser/Thr_kinase"/>
</dbReference>
<keyword evidence="4 10" id="KW-0418">Kinase</keyword>
<evidence type="ECO:0000256" key="3">
    <source>
        <dbReference type="ARBA" id="ARBA00022741"/>
    </source>
</evidence>
<dbReference type="GO" id="GO:0008270">
    <property type="term" value="F:zinc ion binding"/>
    <property type="evidence" value="ECO:0007669"/>
    <property type="project" value="UniProtKB-KW"/>
</dbReference>
<dbReference type="Proteomes" id="UP000515908">
    <property type="component" value="Chromosome 10"/>
</dbReference>
<evidence type="ECO:0000256" key="7">
    <source>
        <dbReference type="SAM" id="MobiDB-lite"/>
    </source>
</evidence>
<proteinExistence type="predicted"/>
<dbReference type="EMBL" id="LR877154">
    <property type="protein sequence ID" value="CAD2218067.1"/>
    <property type="molecule type" value="Genomic_DNA"/>
</dbReference>
<keyword evidence="2" id="KW-0808">Transferase</keyword>
<dbReference type="FunFam" id="1.10.510.10:FF:001286">
    <property type="entry name" value="Possible serine/threonine kinase"/>
    <property type="match status" value="1"/>
</dbReference>
<keyword evidence="6" id="KW-0479">Metal-binding</keyword>
<evidence type="ECO:0000259" key="9">
    <source>
        <dbReference type="PROSITE" id="PS50119"/>
    </source>
</evidence>
<dbReference type="PROSITE" id="PS50119">
    <property type="entry name" value="ZF_BBOX"/>
    <property type="match status" value="1"/>
</dbReference>
<dbReference type="SUPFAM" id="SSF51126">
    <property type="entry name" value="Pectin lyase-like"/>
    <property type="match status" value="1"/>
</dbReference>
<keyword evidence="11" id="KW-1185">Reference proteome</keyword>
<evidence type="ECO:0000256" key="1">
    <source>
        <dbReference type="ARBA" id="ARBA00012513"/>
    </source>
</evidence>
<feature type="compositionally biased region" description="Polar residues" evidence="7">
    <location>
        <begin position="310"/>
        <end position="323"/>
    </location>
</feature>
<sequence length="530" mass="58275">MLRDKFQKGVENLPHKNSMDGEERLLSLQNMQTSKRDLTDRLSTTHWLRDDEVAVCLVVELCGNGDLADFIKKAKSKIFETGKHPVAEADVLKWAAQCAQALQYIHESGFCHRDIKPTNIFFDEQQNVKLGDFGLATTVGLGRRSAVGTPQYLAPELLLNEVYDGKIDVWGLGAVLLELLTMEERNVNAMVLNNPKCVDDLVKKITRYGFSEKLSNLVKDTLQRHADKRPTAAAILTRIRQMQMAASPSSLGLSMSFGGMSCPKLGEQKCDWCEERIATIICPSCKAIYCAECDIVGHRHHARKSHERTSLQQSGSDSQSTVSRGRPSPSERSVSNASSGRRYSLGMTCNNLSVSDFSITHTLTRSSVAESSIVRVPRDFDTLDLAVSRVASMPEVRKIIVAGGTVINTPLKLTQSLPENIKIIGENPSPVIEVQGEPFVIHCASGKGVIENFIIRHTGRGRTALKAVEPNSAVQAEKNAKTPHPNAVCITGGEWWLHKCRISCIEGSGVSVGSNALNSTAENTKIRWKR</sequence>
<dbReference type="EC" id="2.7.11.1" evidence="1"/>
<keyword evidence="5" id="KW-0067">ATP-binding</keyword>
<gene>
    <name evidence="10" type="ORF">ADEAN_000555300</name>
</gene>
<feature type="region of interest" description="Disordered" evidence="7">
    <location>
        <begin position="304"/>
        <end position="342"/>
    </location>
</feature>
<dbReference type="GO" id="GO:0004674">
    <property type="term" value="F:protein serine/threonine kinase activity"/>
    <property type="evidence" value="ECO:0007669"/>
    <property type="project" value="UniProtKB-EC"/>
</dbReference>
<dbReference type="InterPro" id="IPR000315">
    <property type="entry name" value="Znf_B-box"/>
</dbReference>
<dbReference type="PANTHER" id="PTHR43671">
    <property type="entry name" value="SERINE/THREONINE-PROTEIN KINASE NEK"/>
    <property type="match status" value="1"/>
</dbReference>
<evidence type="ECO:0000259" key="8">
    <source>
        <dbReference type="PROSITE" id="PS50011"/>
    </source>
</evidence>
<protein>
    <recommendedName>
        <fullName evidence="1">non-specific serine/threonine protein kinase</fullName>
        <ecNumber evidence="1">2.7.11.1</ecNumber>
    </recommendedName>
</protein>
<keyword evidence="3" id="KW-0547">Nucleotide-binding</keyword>